<feature type="transmembrane region" description="Helical" evidence="9">
    <location>
        <begin position="332"/>
        <end position="350"/>
    </location>
</feature>
<dbReference type="AlphaFoldDB" id="A0A0G3G644"/>
<keyword evidence="5 9" id="KW-0812">Transmembrane</keyword>
<comment type="subunit">
    <text evidence="8">Component of the lipopolysaccharide transport and assembly complex. The LptBFG transporter is composed of two ATP-binding proteins (LptB) and two transmembrane proteins (LptF and LptG).</text>
</comment>
<gene>
    <name evidence="10" type="ORF">TVD_02595</name>
</gene>
<proteinExistence type="inferred from homology"/>
<evidence type="ECO:0000256" key="2">
    <source>
        <dbReference type="ARBA" id="ARBA00004651"/>
    </source>
</evidence>
<evidence type="ECO:0000313" key="10">
    <source>
        <dbReference type="EMBL" id="AKJ94331.1"/>
    </source>
</evidence>
<dbReference type="GO" id="GO:0015920">
    <property type="term" value="P:lipopolysaccharide transport"/>
    <property type="evidence" value="ECO:0007669"/>
    <property type="project" value="TreeGrafter"/>
</dbReference>
<evidence type="ECO:0000256" key="7">
    <source>
        <dbReference type="ARBA" id="ARBA00023136"/>
    </source>
</evidence>
<comment type="subcellular location">
    <subcellularLocation>
        <location evidence="2">Cell membrane</location>
        <topology evidence="2">Multi-pass membrane protein</topology>
    </subcellularLocation>
</comment>
<dbReference type="RefSeq" id="WP_047250730.1">
    <property type="nucleotide sequence ID" value="NZ_CP011367.1"/>
</dbReference>
<keyword evidence="7 9" id="KW-0472">Membrane</keyword>
<dbReference type="GO" id="GO:0043190">
    <property type="term" value="C:ATP-binding cassette (ABC) transporter complex"/>
    <property type="evidence" value="ECO:0007669"/>
    <property type="project" value="InterPro"/>
</dbReference>
<feature type="transmembrane region" description="Helical" evidence="9">
    <location>
        <begin position="12"/>
        <end position="34"/>
    </location>
</feature>
<keyword evidence="6 9" id="KW-1133">Transmembrane helix</keyword>
<evidence type="ECO:0000256" key="6">
    <source>
        <dbReference type="ARBA" id="ARBA00022989"/>
    </source>
</evidence>
<sequence length="357" mass="39315">MTTVLGRYIMRQVLIGTALAVVLLVALDAVFALIDELRDTGRGNYGLTEALLYVALTLPRRMYDMLPPAALLGGLLWLGNLAANSELTAMRAAGMTLGRFIGWVMQAGLVVVVVMVVVGEFFAPAAESRAQNLKASAFDEQLSVSPIGLWARDGQRMVQADAVLPGNRLIGVRIIEVDANREPREITRAQSAQYEDGAWRLQGVERSRLSLERVEAERPEEEVIERLIAPEYFDVLVVEPSQMAAQNLARYIDYLQENRLDSAPYEVAFWQRLTLPASTFVMLLLAIPFLFGSQREGGAGRRLFIGIAIGVSFAIVMRAMTHLGLVYNLPPVVAASLPVVLFLIFALVALQRMGRQT</sequence>
<evidence type="ECO:0000256" key="3">
    <source>
        <dbReference type="ARBA" id="ARBA00007725"/>
    </source>
</evidence>
<dbReference type="KEGG" id="tvr:TVD_02595"/>
<evidence type="ECO:0000256" key="4">
    <source>
        <dbReference type="ARBA" id="ARBA00022475"/>
    </source>
</evidence>
<accession>A0A0G3G644</accession>
<dbReference type="PANTHER" id="PTHR33529:SF2">
    <property type="entry name" value="LIPOPOLYSACCHARIDE EXPORT SYSTEM PERMEASE PROTEIN LPTG"/>
    <property type="match status" value="1"/>
</dbReference>
<evidence type="ECO:0000256" key="1">
    <source>
        <dbReference type="ARBA" id="ARBA00002265"/>
    </source>
</evidence>
<dbReference type="PATRIC" id="fig|106634.4.peg.523"/>
<reference evidence="10 11" key="1">
    <citation type="submission" date="2015-04" db="EMBL/GenBank/DDBJ databases">
        <title>Complete Sequence for the Genome of the Thioalkalivibrio versutus D301.</title>
        <authorList>
            <person name="Mu T."/>
            <person name="Zhou J."/>
            <person name="Xu X."/>
        </authorList>
    </citation>
    <scope>NUCLEOTIDE SEQUENCE [LARGE SCALE GENOMIC DNA]</scope>
    <source>
        <strain evidence="10 11">D301</strain>
    </source>
</reference>
<keyword evidence="4" id="KW-1003">Cell membrane</keyword>
<dbReference type="GO" id="GO:0055085">
    <property type="term" value="P:transmembrane transport"/>
    <property type="evidence" value="ECO:0007669"/>
    <property type="project" value="InterPro"/>
</dbReference>
<feature type="transmembrane region" description="Helical" evidence="9">
    <location>
        <begin position="103"/>
        <end position="123"/>
    </location>
</feature>
<dbReference type="PANTHER" id="PTHR33529">
    <property type="entry name" value="SLR0882 PROTEIN-RELATED"/>
    <property type="match status" value="1"/>
</dbReference>
<organism evidence="10 11">
    <name type="scientific">Thioalkalivibrio versutus</name>
    <dbReference type="NCBI Taxonomy" id="106634"/>
    <lineage>
        <taxon>Bacteria</taxon>
        <taxon>Pseudomonadati</taxon>
        <taxon>Pseudomonadota</taxon>
        <taxon>Gammaproteobacteria</taxon>
        <taxon>Chromatiales</taxon>
        <taxon>Ectothiorhodospiraceae</taxon>
        <taxon>Thioalkalivibrio</taxon>
    </lineage>
</organism>
<name>A0A0G3G644_9GAMM</name>
<evidence type="ECO:0000313" key="11">
    <source>
        <dbReference type="Proteomes" id="UP000064201"/>
    </source>
</evidence>
<keyword evidence="11" id="KW-1185">Reference proteome</keyword>
<dbReference type="EMBL" id="CP011367">
    <property type="protein sequence ID" value="AKJ94331.1"/>
    <property type="molecule type" value="Genomic_DNA"/>
</dbReference>
<evidence type="ECO:0000256" key="9">
    <source>
        <dbReference type="SAM" id="Phobius"/>
    </source>
</evidence>
<dbReference type="OrthoDB" id="9776227at2"/>
<feature type="transmembrane region" description="Helical" evidence="9">
    <location>
        <begin position="303"/>
        <end position="320"/>
    </location>
</feature>
<evidence type="ECO:0000256" key="5">
    <source>
        <dbReference type="ARBA" id="ARBA00022692"/>
    </source>
</evidence>
<protein>
    <submittedName>
        <fullName evidence="10">Permease</fullName>
    </submittedName>
</protein>
<dbReference type="Proteomes" id="UP000064201">
    <property type="component" value="Chromosome"/>
</dbReference>
<dbReference type="NCBIfam" id="TIGR04408">
    <property type="entry name" value="LptG_lptG"/>
    <property type="match status" value="1"/>
</dbReference>
<feature type="transmembrane region" description="Helical" evidence="9">
    <location>
        <begin position="65"/>
        <end position="83"/>
    </location>
</feature>
<dbReference type="InterPro" id="IPR005495">
    <property type="entry name" value="LptG/LptF_permease"/>
</dbReference>
<dbReference type="InterPro" id="IPR030923">
    <property type="entry name" value="LptG"/>
</dbReference>
<evidence type="ECO:0000256" key="8">
    <source>
        <dbReference type="ARBA" id="ARBA00026081"/>
    </source>
</evidence>
<dbReference type="Pfam" id="PF03739">
    <property type="entry name" value="LptF_LptG"/>
    <property type="match status" value="1"/>
</dbReference>
<comment type="similarity">
    <text evidence="3">Belongs to the LptF/LptG family.</text>
</comment>
<dbReference type="STRING" id="106634.TVD_02595"/>
<comment type="function">
    <text evidence="1">Part of the ABC transporter complex LptBFG involved in the translocation of lipopolysaccharide (LPS) from the inner membrane to the outer membrane.</text>
</comment>
<feature type="transmembrane region" description="Helical" evidence="9">
    <location>
        <begin position="269"/>
        <end position="291"/>
    </location>
</feature>